<name>A0A413EIE1_BACOV</name>
<evidence type="ECO:0000313" key="4">
    <source>
        <dbReference type="Proteomes" id="UP000286031"/>
    </source>
</evidence>
<dbReference type="EMBL" id="QSBI01000034">
    <property type="protein sequence ID" value="RGX06758.1"/>
    <property type="molecule type" value="Genomic_DNA"/>
</dbReference>
<evidence type="ECO:0000313" key="3">
    <source>
        <dbReference type="EMBL" id="RGX06758.1"/>
    </source>
</evidence>
<comment type="caution">
    <text evidence="3">The sequence shown here is derived from an EMBL/GenBank/DDBJ whole genome shotgun (WGS) entry which is preliminary data.</text>
</comment>
<dbReference type="AlphaFoldDB" id="A0A413EIE1"/>
<reference evidence="2 5" key="2">
    <citation type="journal article" date="2019" name="Nat. Med.">
        <title>A library of human gut bacterial isolates paired with longitudinal multiomics data enables mechanistic microbiome research.</title>
        <authorList>
            <person name="Poyet M."/>
            <person name="Groussin M."/>
            <person name="Gibbons S.M."/>
            <person name="Avila-Pacheco J."/>
            <person name="Jiang X."/>
            <person name="Kearney S.M."/>
            <person name="Perrotta A.R."/>
            <person name="Berdy B."/>
            <person name="Zhao S."/>
            <person name="Lieberman T.D."/>
            <person name="Swanson P.K."/>
            <person name="Smith M."/>
            <person name="Roesemann S."/>
            <person name="Alexander J.E."/>
            <person name="Rich S.A."/>
            <person name="Livny J."/>
            <person name="Vlamakis H."/>
            <person name="Clish C."/>
            <person name="Bullock K."/>
            <person name="Deik A."/>
            <person name="Scott J."/>
            <person name="Pierce K.A."/>
            <person name="Xavier R.J."/>
            <person name="Alm E.J."/>
        </authorList>
    </citation>
    <scope>NUCLEOTIDE SEQUENCE [LARGE SCALE GENOMIC DNA]</scope>
    <source>
        <strain evidence="2 5">BIOML-A2</strain>
    </source>
</reference>
<dbReference type="Proteomes" id="UP000286031">
    <property type="component" value="Unassembled WGS sequence"/>
</dbReference>
<dbReference type="RefSeq" id="WP_117512649.1">
    <property type="nucleotide sequence ID" value="NZ_CP113514.1"/>
</dbReference>
<proteinExistence type="predicted"/>
<reference evidence="3 4" key="1">
    <citation type="submission" date="2018-08" db="EMBL/GenBank/DDBJ databases">
        <title>A genome reference for cultivated species of the human gut microbiota.</title>
        <authorList>
            <person name="Zou Y."/>
            <person name="Xue W."/>
            <person name="Luo G."/>
        </authorList>
    </citation>
    <scope>NUCLEOTIDE SEQUENCE [LARGE SCALE GENOMIC DNA]</scope>
    <source>
        <strain evidence="3 4">AF04-46</strain>
    </source>
</reference>
<sequence length="234" mass="27629">MKTKRLILALTTWTVVIVMSLHSCQTDSGYDNVIQENNLTEADLFVASEAYKNLEKEIKKNLRRRKNAIDKFSKEEKKQYQQLRKKLSKSDTRVEAQIQLNILLGYDEEASYDRIDSLVWKVYKGTNFTRLELTRARQKRQMNQITISTRDTDSEQRCIDDCNADATNEDMECQHTYYAEIQDAENSMSDWEKLMYPERLEYLKERARNSRDECVKKVDKDREGCVKDCCKKTT</sequence>
<evidence type="ECO:0000256" key="1">
    <source>
        <dbReference type="SAM" id="Coils"/>
    </source>
</evidence>
<gene>
    <name evidence="3" type="ORF">DWV35_21125</name>
    <name evidence="2" type="ORF">F3B53_18320</name>
</gene>
<protein>
    <submittedName>
        <fullName evidence="3">Uncharacterized protein</fullName>
    </submittedName>
</protein>
<accession>A0A413EIE1</accession>
<dbReference type="Proteomes" id="UP000375690">
    <property type="component" value="Unassembled WGS sequence"/>
</dbReference>
<dbReference type="EMBL" id="VWFC01000025">
    <property type="protein sequence ID" value="KAB1323932.1"/>
    <property type="molecule type" value="Genomic_DNA"/>
</dbReference>
<evidence type="ECO:0000313" key="5">
    <source>
        <dbReference type="Proteomes" id="UP000375690"/>
    </source>
</evidence>
<feature type="coiled-coil region" evidence="1">
    <location>
        <begin position="51"/>
        <end position="93"/>
    </location>
</feature>
<evidence type="ECO:0000313" key="2">
    <source>
        <dbReference type="EMBL" id="KAB1323932.1"/>
    </source>
</evidence>
<keyword evidence="1" id="KW-0175">Coiled coil</keyword>
<organism evidence="3 4">
    <name type="scientific">Bacteroides ovatus</name>
    <dbReference type="NCBI Taxonomy" id="28116"/>
    <lineage>
        <taxon>Bacteria</taxon>
        <taxon>Pseudomonadati</taxon>
        <taxon>Bacteroidota</taxon>
        <taxon>Bacteroidia</taxon>
        <taxon>Bacteroidales</taxon>
        <taxon>Bacteroidaceae</taxon>
        <taxon>Bacteroides</taxon>
    </lineage>
</organism>